<dbReference type="PANTHER" id="PTHR30203:SF33">
    <property type="entry name" value="BLR4455 PROTEIN"/>
    <property type="match status" value="1"/>
</dbReference>
<feature type="region of interest" description="Disordered" evidence="3">
    <location>
        <begin position="473"/>
        <end position="527"/>
    </location>
</feature>
<keyword evidence="2" id="KW-0472">Membrane</keyword>
<accession>A0A4R9M3G9</accession>
<evidence type="ECO:0000256" key="3">
    <source>
        <dbReference type="SAM" id="MobiDB-lite"/>
    </source>
</evidence>
<gene>
    <name evidence="4" type="ORF">EHS15_09575</name>
</gene>
<comment type="caution">
    <text evidence="4">The sequence shown here is derived from an EMBL/GenBank/DDBJ whole genome shotgun (WGS) entry which is preliminary data.</text>
</comment>
<dbReference type="SUPFAM" id="SSF56954">
    <property type="entry name" value="Outer membrane efflux proteins (OEP)"/>
    <property type="match status" value="1"/>
</dbReference>
<evidence type="ECO:0000313" key="5">
    <source>
        <dbReference type="Proteomes" id="UP000298058"/>
    </source>
</evidence>
<dbReference type="AlphaFoldDB" id="A0A4R9M3G9"/>
<keyword evidence="2" id="KW-0449">Lipoprotein</keyword>
<dbReference type="PANTHER" id="PTHR30203">
    <property type="entry name" value="OUTER MEMBRANE CATION EFFLUX PROTEIN"/>
    <property type="match status" value="1"/>
</dbReference>
<evidence type="ECO:0000256" key="2">
    <source>
        <dbReference type="RuleBase" id="RU362097"/>
    </source>
</evidence>
<feature type="compositionally biased region" description="Basic and acidic residues" evidence="3">
    <location>
        <begin position="491"/>
        <end position="514"/>
    </location>
</feature>
<dbReference type="OrthoDB" id="9770517at2"/>
<dbReference type="EMBL" id="RQHW01000032">
    <property type="protein sequence ID" value="TGN19338.1"/>
    <property type="molecule type" value="Genomic_DNA"/>
</dbReference>
<dbReference type="PROSITE" id="PS51257">
    <property type="entry name" value="PROKAR_LIPOPROTEIN"/>
    <property type="match status" value="1"/>
</dbReference>
<dbReference type="Pfam" id="PF02321">
    <property type="entry name" value="OEP"/>
    <property type="match status" value="2"/>
</dbReference>
<reference evidence="4" key="1">
    <citation type="journal article" date="2019" name="PLoS Negl. Trop. Dis.">
        <title>Revisiting the worldwide diversity of Leptospira species in the environment.</title>
        <authorList>
            <person name="Vincent A.T."/>
            <person name="Schiettekatte O."/>
            <person name="Bourhy P."/>
            <person name="Veyrier F.J."/>
            <person name="Picardeau M."/>
        </authorList>
    </citation>
    <scope>NUCLEOTIDE SEQUENCE [LARGE SCALE GENOMIC DNA]</scope>
    <source>
        <strain evidence="4">201300427</strain>
    </source>
</reference>
<dbReference type="GO" id="GO:0005886">
    <property type="term" value="C:plasma membrane"/>
    <property type="evidence" value="ECO:0007669"/>
    <property type="project" value="UniProtKB-SubCell"/>
</dbReference>
<protein>
    <submittedName>
        <fullName evidence="4">Efflux transporter outer membrane subunit</fullName>
    </submittedName>
</protein>
<organism evidence="4 5">
    <name type="scientific">Leptospira idonii</name>
    <dbReference type="NCBI Taxonomy" id="1193500"/>
    <lineage>
        <taxon>Bacteria</taxon>
        <taxon>Pseudomonadati</taxon>
        <taxon>Spirochaetota</taxon>
        <taxon>Spirochaetia</taxon>
        <taxon>Leptospirales</taxon>
        <taxon>Leptospiraceae</taxon>
        <taxon>Leptospira</taxon>
    </lineage>
</organism>
<evidence type="ECO:0000256" key="1">
    <source>
        <dbReference type="ARBA" id="ARBA00007613"/>
    </source>
</evidence>
<keyword evidence="5" id="KW-1185">Reference proteome</keyword>
<dbReference type="InterPro" id="IPR010131">
    <property type="entry name" value="MdtP/NodT-like"/>
</dbReference>
<sequence>MLTQIQRAILIGFVLSFSGCLNGAFINLAPKYEPTQFVVPDSWQGDGPFVKANPGGEELPQDWWKLFGDPVLNQLEEEALVSNPDLQAAGERFLQARDMVMKSRSKLIPNLGIGFGASNNKQSEDALFRGPLDPTHDKNLTLGSFASWEPDFWSSIRNETWAKIYEAESVAAQYALARLSLQSELATDFFLLRGLDAKKETYDLSIQYYEKLLELVNQRFKGGLSPKIDVYRAEYLLKTTEARRFEILSQRKIIENAIAILVNRTPTQFHIPENSNLNAVRFKLPLLLPAKLLERRPDIASAERRMARANREIGIAKAAFFPNISFGLKGGFEGGKDLLNLSNGYWSYGSMASVPLFQGGYRRAQLQQAWSVYRETEDLYRSTVLNAFREVENNLTQTQYLYLETEKLEKAVEMAFLTQEMTTQLYTAGLSNSMEILYAQLSTLESKLSVVQVKTDFLTATVSLVRSLGGGWQKEHMPGDDEIQPFPVLGDPDKIQKSKDVPNPDLNEKKEKQDLTIPIPFPNGEIK</sequence>
<name>A0A4R9M3G9_9LEPT</name>
<dbReference type="GO" id="GO:0015562">
    <property type="term" value="F:efflux transmembrane transporter activity"/>
    <property type="evidence" value="ECO:0007669"/>
    <property type="project" value="InterPro"/>
</dbReference>
<dbReference type="Gene3D" id="2.20.200.10">
    <property type="entry name" value="Outer membrane efflux proteins (OEP)"/>
    <property type="match status" value="1"/>
</dbReference>
<dbReference type="RefSeq" id="WP_135760344.1">
    <property type="nucleotide sequence ID" value="NZ_RQHW01000032.1"/>
</dbReference>
<comment type="similarity">
    <text evidence="1 2">Belongs to the outer membrane factor (OMF) (TC 1.B.17) family.</text>
</comment>
<keyword evidence="2" id="KW-0812">Transmembrane</keyword>
<keyword evidence="2" id="KW-1134">Transmembrane beta strand</keyword>
<proteinExistence type="inferred from homology"/>
<dbReference type="NCBIfam" id="TIGR01845">
    <property type="entry name" value="outer_NodT"/>
    <property type="match status" value="1"/>
</dbReference>
<dbReference type="Gene3D" id="1.20.1600.10">
    <property type="entry name" value="Outer membrane efflux proteins (OEP)"/>
    <property type="match status" value="1"/>
</dbReference>
<dbReference type="Proteomes" id="UP000298058">
    <property type="component" value="Unassembled WGS sequence"/>
</dbReference>
<evidence type="ECO:0000313" key="4">
    <source>
        <dbReference type="EMBL" id="TGN19338.1"/>
    </source>
</evidence>
<keyword evidence="2" id="KW-0564">Palmitate</keyword>
<dbReference type="InterPro" id="IPR003423">
    <property type="entry name" value="OMP_efflux"/>
</dbReference>
<comment type="subcellular location">
    <subcellularLocation>
        <location evidence="2">Cell membrane</location>
        <topology evidence="2">Lipid-anchor</topology>
    </subcellularLocation>
</comment>